<evidence type="ECO:0000259" key="3">
    <source>
        <dbReference type="PROSITE" id="PS50158"/>
    </source>
</evidence>
<dbReference type="AlphaFoldDB" id="A0AA38I0K9"/>
<protein>
    <recommendedName>
        <fullName evidence="3">CCHC-type domain-containing protein</fullName>
    </recommendedName>
</protein>
<dbReference type="PROSITE" id="PS50158">
    <property type="entry name" value="ZF_CCHC"/>
    <property type="match status" value="1"/>
</dbReference>
<dbReference type="SUPFAM" id="SSF57756">
    <property type="entry name" value="Retrovirus zinc finger-like domains"/>
    <property type="match status" value="1"/>
</dbReference>
<comment type="caution">
    <text evidence="4">The sequence shown here is derived from an EMBL/GenBank/DDBJ whole genome shotgun (WGS) entry which is preliminary data.</text>
</comment>
<evidence type="ECO:0000256" key="1">
    <source>
        <dbReference type="PROSITE-ProRule" id="PRU00047"/>
    </source>
</evidence>
<keyword evidence="1" id="KW-0863">Zinc-finger</keyword>
<feature type="compositionally biased region" description="Polar residues" evidence="2">
    <location>
        <begin position="226"/>
        <end position="237"/>
    </location>
</feature>
<reference evidence="4" key="1">
    <citation type="journal article" date="2023" name="G3 (Bethesda)">
        <title>Whole genome assemblies of Zophobas morio and Tenebrio molitor.</title>
        <authorList>
            <person name="Kaur S."/>
            <person name="Stinson S.A."/>
            <person name="diCenzo G.C."/>
        </authorList>
    </citation>
    <scope>NUCLEOTIDE SEQUENCE</scope>
    <source>
        <strain evidence="4">QUZm001</strain>
    </source>
</reference>
<sequence length="379" mass="43082">MSTSPSSTFQFPKKEQAIVLNVISDLKLTDYVVAVGEIIQPKNILFASRIANNRICIYLSSKDLVDQIVTEHPNIKIQDYETGVRRFISPAKRIILSNVCPTIPHSVLENIIKRLGYKTVSPMNFLRASIQNETYSHVLSFRRQIFVEPTDEIELPSSTLIKYEETEYRIFFTLGDQTCFKCRKAGHIASECTINVETNTTVESSVDKAQSESSFHLSPFNKTTVNNKRQIESNQSSPEDELELPNLVNNPIEETRVQDLAGTSKKKIKTCDSTESLTGVPELLEPVKELFDLPDSSFPIDFESLVKFMEEAVGQSDILTVAFAYTRNIDGLLEMLYKVYPKLTHKSIKNRVVKVQRKLKKSYDLYQAWSGGEPNLEFF</sequence>
<accession>A0AA38I0K9</accession>
<evidence type="ECO:0000256" key="2">
    <source>
        <dbReference type="SAM" id="MobiDB-lite"/>
    </source>
</evidence>
<keyword evidence="1" id="KW-0862">Zinc</keyword>
<feature type="region of interest" description="Disordered" evidence="2">
    <location>
        <begin position="226"/>
        <end position="247"/>
    </location>
</feature>
<dbReference type="InterPro" id="IPR001878">
    <property type="entry name" value="Znf_CCHC"/>
</dbReference>
<proteinExistence type="predicted"/>
<evidence type="ECO:0000313" key="4">
    <source>
        <dbReference type="EMBL" id="KAJ3647058.1"/>
    </source>
</evidence>
<feature type="domain" description="CCHC-type" evidence="3">
    <location>
        <begin position="179"/>
        <end position="192"/>
    </location>
</feature>
<gene>
    <name evidence="4" type="ORF">Zmor_024606</name>
</gene>
<keyword evidence="5" id="KW-1185">Reference proteome</keyword>
<name>A0AA38I0K9_9CUCU</name>
<dbReference type="InterPro" id="IPR036875">
    <property type="entry name" value="Znf_CCHC_sf"/>
</dbReference>
<dbReference type="Proteomes" id="UP001168821">
    <property type="component" value="Unassembled WGS sequence"/>
</dbReference>
<dbReference type="Pfam" id="PF00098">
    <property type="entry name" value="zf-CCHC"/>
    <property type="match status" value="1"/>
</dbReference>
<keyword evidence="1" id="KW-0479">Metal-binding</keyword>
<dbReference type="Gene3D" id="4.10.60.10">
    <property type="entry name" value="Zinc finger, CCHC-type"/>
    <property type="match status" value="1"/>
</dbReference>
<dbReference type="GO" id="GO:0008270">
    <property type="term" value="F:zinc ion binding"/>
    <property type="evidence" value="ECO:0007669"/>
    <property type="project" value="UniProtKB-KW"/>
</dbReference>
<dbReference type="SMART" id="SM00343">
    <property type="entry name" value="ZnF_C2HC"/>
    <property type="match status" value="1"/>
</dbReference>
<evidence type="ECO:0000313" key="5">
    <source>
        <dbReference type="Proteomes" id="UP001168821"/>
    </source>
</evidence>
<dbReference type="EMBL" id="JALNTZ010000007">
    <property type="protein sequence ID" value="KAJ3647058.1"/>
    <property type="molecule type" value="Genomic_DNA"/>
</dbReference>
<organism evidence="4 5">
    <name type="scientific">Zophobas morio</name>
    <dbReference type="NCBI Taxonomy" id="2755281"/>
    <lineage>
        <taxon>Eukaryota</taxon>
        <taxon>Metazoa</taxon>
        <taxon>Ecdysozoa</taxon>
        <taxon>Arthropoda</taxon>
        <taxon>Hexapoda</taxon>
        <taxon>Insecta</taxon>
        <taxon>Pterygota</taxon>
        <taxon>Neoptera</taxon>
        <taxon>Endopterygota</taxon>
        <taxon>Coleoptera</taxon>
        <taxon>Polyphaga</taxon>
        <taxon>Cucujiformia</taxon>
        <taxon>Tenebrionidae</taxon>
        <taxon>Zophobas</taxon>
    </lineage>
</organism>
<dbReference type="GO" id="GO:0003676">
    <property type="term" value="F:nucleic acid binding"/>
    <property type="evidence" value="ECO:0007669"/>
    <property type="project" value="InterPro"/>
</dbReference>